<gene>
    <name evidence="1" type="ORF">B1756_00635</name>
</gene>
<evidence type="ECO:0000313" key="1">
    <source>
        <dbReference type="EMBL" id="ARS88404.1"/>
    </source>
</evidence>
<protein>
    <submittedName>
        <fullName evidence="1">Uncharacterized protein</fullName>
    </submittedName>
</protein>
<evidence type="ECO:0000313" key="2">
    <source>
        <dbReference type="Proteomes" id="UP000250088"/>
    </source>
</evidence>
<dbReference type="Proteomes" id="UP000250088">
    <property type="component" value="Chromosome"/>
</dbReference>
<dbReference type="AlphaFoldDB" id="A0A2Z2HTL2"/>
<keyword evidence="2" id="KW-1185">Reference proteome</keyword>
<dbReference type="EMBL" id="CP019893">
    <property type="protein sequence ID" value="ARS88404.1"/>
    <property type="molecule type" value="Genomic_DNA"/>
</dbReference>
<proteinExistence type="predicted"/>
<sequence>MSLAPGGTVVHVSLSRTFSGALSGGVTPRVTSPATAGPGVISAGSTIARPVVESVPTAAFVTHLRVSGLSASFRSLSSRSFLPTAALAIASAVGLLTVERFSLRPLRPPG</sequence>
<dbReference type="KEGG" id="naj:B1756_00635"/>
<organism evidence="1 2">
    <name type="scientific">Natrarchaeobaculum aegyptiacum</name>
    <dbReference type="NCBI Taxonomy" id="745377"/>
    <lineage>
        <taxon>Archaea</taxon>
        <taxon>Methanobacteriati</taxon>
        <taxon>Methanobacteriota</taxon>
        <taxon>Stenosarchaea group</taxon>
        <taxon>Halobacteria</taxon>
        <taxon>Halobacteriales</taxon>
        <taxon>Natrialbaceae</taxon>
        <taxon>Natrarchaeobaculum</taxon>
    </lineage>
</organism>
<name>A0A2Z2HTL2_9EURY</name>
<accession>A0A2Z2HTL2</accession>
<reference evidence="2" key="1">
    <citation type="submission" date="2017-02" db="EMBL/GenBank/DDBJ databases">
        <title>Natronthermophilus aegyptiacus gen. nov.,sp. nov., an aerobic, extremely halophilic alkalithermophilic archaeon isolated from the athalassohaline Wadi An Natrun, Egypt.</title>
        <authorList>
            <person name="Zhao B."/>
        </authorList>
    </citation>
    <scope>NUCLEOTIDE SEQUENCE [LARGE SCALE GENOMIC DNA]</scope>
    <source>
        <strain evidence="2">JW/NM-HA 15</strain>
    </source>
</reference>